<evidence type="ECO:0000256" key="1">
    <source>
        <dbReference type="SAM" id="SignalP"/>
    </source>
</evidence>
<comment type="caution">
    <text evidence="2">The sequence shown here is derived from an EMBL/GenBank/DDBJ whole genome shotgun (WGS) entry which is preliminary data.</text>
</comment>
<accession>A0AAI9I299</accession>
<dbReference type="AlphaFoldDB" id="A0AAI9I299"/>
<sequence>MNKNQQPNLIAGKGKLALLITGAVLSMAVSTPVLAASTTPPVSVTSPATKSVIGHAPVLKTDGQIKANDKNGDNVLGENDTLEASGFAFDDADGDKVTISYEWLADGTTIPSETSDKLTLTNKLLGKTITVKAIAHTDPNATDPAESKPVGAKTYLDIKGTKLPDGSGITTVNSSVVKAVTISGLTSGKPEVGKKLTADVTCHGTCDSSKLTYQWQLESAVGSGLYSNIPSATTKEYTVKGTDQKRKIQVIVSNK</sequence>
<keyword evidence="1" id="KW-0732">Signal</keyword>
<organism evidence="2">
    <name type="scientific">Providencia stuartii</name>
    <dbReference type="NCBI Taxonomy" id="588"/>
    <lineage>
        <taxon>Bacteria</taxon>
        <taxon>Pseudomonadati</taxon>
        <taxon>Pseudomonadota</taxon>
        <taxon>Gammaproteobacteria</taxon>
        <taxon>Enterobacterales</taxon>
        <taxon>Morganellaceae</taxon>
        <taxon>Providencia</taxon>
    </lineage>
</organism>
<protein>
    <submittedName>
        <fullName evidence="2">Invasin family protein</fullName>
    </submittedName>
</protein>
<gene>
    <name evidence="2" type="ORF">JRA39_003374</name>
</gene>
<feature type="chain" id="PRO_5042615675" evidence="1">
    <location>
        <begin position="36"/>
        <end position="255"/>
    </location>
</feature>
<feature type="signal peptide" evidence="1">
    <location>
        <begin position="1"/>
        <end position="35"/>
    </location>
</feature>
<dbReference type="RefSeq" id="WP_247047181.1">
    <property type="nucleotide sequence ID" value="NZ_JALLDV010000045.1"/>
</dbReference>
<dbReference type="NCBIfam" id="NF040485">
    <property type="entry name" value="ZirU_fam"/>
    <property type="match status" value="1"/>
</dbReference>
<reference evidence="2" key="1">
    <citation type="submission" date="2024-02" db="EMBL/GenBank/DDBJ databases">
        <authorList>
            <consortium name="Clinical and Environmental Microbiology Branch: Whole genome sequencing antimicrobial resistance pathogens in the healthcare setting"/>
        </authorList>
    </citation>
    <scope>NUCLEOTIDE SEQUENCE</scope>
    <source>
        <strain evidence="2">2020GO-00142</strain>
    </source>
</reference>
<dbReference type="InterPro" id="IPR054665">
    <property type="entry name" value="ZirU-like_dom"/>
</dbReference>
<proteinExistence type="predicted"/>
<evidence type="ECO:0000313" key="2">
    <source>
        <dbReference type="EMBL" id="EMP9434275.1"/>
    </source>
</evidence>
<name>A0AAI9I299_PROST</name>
<dbReference type="Gene3D" id="2.60.40.2700">
    <property type="match status" value="2"/>
</dbReference>
<dbReference type="EMBL" id="AAZDVE040000032">
    <property type="protein sequence ID" value="EMP9434275.1"/>
    <property type="molecule type" value="Genomic_DNA"/>
</dbReference>